<dbReference type="InterPro" id="IPR025475">
    <property type="entry name" value="DUF4326"/>
</dbReference>
<dbReference type="EMBL" id="MF479730">
    <property type="protein sequence ID" value="ASU00595.1"/>
    <property type="molecule type" value="Genomic_DNA"/>
</dbReference>
<accession>A0A223LEZ6</accession>
<dbReference type="RefSeq" id="YP_009613046.1">
    <property type="nucleotide sequence ID" value="NC_042019.1"/>
</dbReference>
<protein>
    <recommendedName>
        <fullName evidence="1">DUF4326 domain-containing protein</fullName>
    </recommendedName>
</protein>
<dbReference type="KEGG" id="vg:40089416"/>
<dbReference type="Proteomes" id="UP000221110">
    <property type="component" value="Segment"/>
</dbReference>
<evidence type="ECO:0000313" key="2">
    <source>
        <dbReference type="EMBL" id="ASU00595.1"/>
    </source>
</evidence>
<evidence type="ECO:0000313" key="3">
    <source>
        <dbReference type="Proteomes" id="UP000221110"/>
    </source>
</evidence>
<evidence type="ECO:0000259" key="1">
    <source>
        <dbReference type="Pfam" id="PF14216"/>
    </source>
</evidence>
<organism evidence="2 3">
    <name type="scientific">Aeromonas phage AS-gz</name>
    <dbReference type="NCBI Taxonomy" id="2026082"/>
    <lineage>
        <taxon>Viruses</taxon>
        <taxon>Duplodnaviria</taxon>
        <taxon>Heunggongvirae</taxon>
        <taxon>Uroviricota</taxon>
        <taxon>Caudoviricetes</taxon>
        <taxon>Pantevenvirales</taxon>
        <taxon>Straboviridae</taxon>
        <taxon>Tulanevirus</taxon>
        <taxon>Tulanevirus asgz</taxon>
    </lineage>
</organism>
<sequence length="100" mass="11460">MTICTVVNVKHERCDVRIQRGTIWGNPYGEPHWKRQDYLDNYKKHLKHQIKTGAITLADLESLRGKKLGCGCKPLPCHGDILADLVNRMFKDVPSVDDFI</sequence>
<dbReference type="Pfam" id="PF14216">
    <property type="entry name" value="DUF4326"/>
    <property type="match status" value="1"/>
</dbReference>
<keyword evidence="3" id="KW-1185">Reference proteome</keyword>
<feature type="domain" description="DUF4326" evidence="1">
    <location>
        <begin position="6"/>
        <end position="83"/>
    </location>
</feature>
<dbReference type="GeneID" id="40089416"/>
<name>A0A223LEZ6_9CAUD</name>
<reference evidence="2 3" key="1">
    <citation type="submission" date="2017-07" db="EMBL/GenBank/DDBJ databases">
        <title>In vitro design and evaluation of phage cocktails against multidrug-resistant Aeromonas salmonicida.</title>
        <authorList>
            <person name="Chen L."/>
            <person name="Yuan S."/>
            <person name="Ma Y."/>
        </authorList>
    </citation>
    <scope>NUCLEOTIDE SEQUENCE [LARGE SCALE GENOMIC DNA]</scope>
</reference>
<proteinExistence type="predicted"/>